<dbReference type="Proteomes" id="UP001272987">
    <property type="component" value="Unassembled WGS sequence"/>
</dbReference>
<keyword evidence="1" id="KW-0812">Transmembrane</keyword>
<evidence type="ECO:0000313" key="2">
    <source>
        <dbReference type="EMBL" id="MDX2966756.1"/>
    </source>
</evidence>
<dbReference type="RefSeq" id="WP_010360829.1">
    <property type="nucleotide sequence ID" value="NZ_CP122369.1"/>
</dbReference>
<dbReference type="EMBL" id="JARAWC010000067">
    <property type="protein sequence ID" value="MDX2966756.1"/>
    <property type="molecule type" value="Genomic_DNA"/>
</dbReference>
<evidence type="ECO:0000256" key="1">
    <source>
        <dbReference type="SAM" id="Phobius"/>
    </source>
</evidence>
<evidence type="ECO:0000313" key="4">
    <source>
        <dbReference type="Proteomes" id="UP001272987"/>
    </source>
</evidence>
<keyword evidence="1" id="KW-0472">Membrane</keyword>
<evidence type="ECO:0000313" key="5">
    <source>
        <dbReference type="Proteomes" id="UP001282288"/>
    </source>
</evidence>
<gene>
    <name evidence="2" type="ORF">PV399_44715</name>
    <name evidence="3" type="ORF">PV666_46065</name>
</gene>
<dbReference type="EMBL" id="JARAWP010000043">
    <property type="protein sequence ID" value="MDX3025185.1"/>
    <property type="molecule type" value="Genomic_DNA"/>
</dbReference>
<keyword evidence="1" id="KW-1133">Transmembrane helix</keyword>
<sequence length="64" mass="6612">MLVSWLLAAAVCAALPLRRRHPVAGTGVYHSMSTVDGPLVVVPVAALYALAAGGGSASRSPWRR</sequence>
<dbReference type="AlphaFoldDB" id="A0AAP6ELL2"/>
<feature type="transmembrane region" description="Helical" evidence="1">
    <location>
        <begin position="38"/>
        <end position="57"/>
    </location>
</feature>
<protein>
    <submittedName>
        <fullName evidence="2">Uncharacterized protein</fullName>
    </submittedName>
</protein>
<accession>A0AAP6ELL2</accession>
<dbReference type="GeneID" id="69813444"/>
<keyword evidence="4" id="KW-1185">Reference proteome</keyword>
<organism evidence="2 5">
    <name type="scientific">Streptomyces acidiscabies</name>
    <dbReference type="NCBI Taxonomy" id="42234"/>
    <lineage>
        <taxon>Bacteria</taxon>
        <taxon>Bacillati</taxon>
        <taxon>Actinomycetota</taxon>
        <taxon>Actinomycetes</taxon>
        <taxon>Kitasatosporales</taxon>
        <taxon>Streptomycetaceae</taxon>
        <taxon>Streptomyces</taxon>
    </lineage>
</organism>
<reference evidence="2 4" key="1">
    <citation type="journal article" date="2023" name="Microb. Genom.">
        <title>Mesoterricola silvestris gen. nov., sp. nov., Mesoterricola sediminis sp. nov., Geothrix oryzae sp. nov., Geothrix edaphica sp. nov., Geothrix rubra sp. nov., and Geothrix limicola sp. nov., six novel members of Acidobacteriota isolated from soils.</title>
        <authorList>
            <person name="Weisberg A.J."/>
            <person name="Pearce E."/>
            <person name="Kramer C.G."/>
            <person name="Chang J.H."/>
            <person name="Clarke C.R."/>
        </authorList>
    </citation>
    <scope>NUCLEOTIDE SEQUENCE</scope>
    <source>
        <strain evidence="3 4">NB05-1H</strain>
        <strain evidence="2">NRRL_B-16521</strain>
    </source>
</reference>
<comment type="caution">
    <text evidence="2">The sequence shown here is derived from an EMBL/GenBank/DDBJ whole genome shotgun (WGS) entry which is preliminary data.</text>
</comment>
<proteinExistence type="predicted"/>
<evidence type="ECO:0000313" key="3">
    <source>
        <dbReference type="EMBL" id="MDX3025185.1"/>
    </source>
</evidence>
<dbReference type="Proteomes" id="UP001282288">
    <property type="component" value="Unassembled WGS sequence"/>
</dbReference>
<name>A0AAP6ELL2_9ACTN</name>